<dbReference type="InterPro" id="IPR010982">
    <property type="entry name" value="Lambda_DNA-bd_dom_sf"/>
</dbReference>
<dbReference type="Gene3D" id="3.40.50.300">
    <property type="entry name" value="P-loop containing nucleotide triphosphate hydrolases"/>
    <property type="match status" value="1"/>
</dbReference>
<gene>
    <name evidence="3" type="ORF">GCM10010422_08210</name>
</gene>
<feature type="region of interest" description="Disordered" evidence="2">
    <location>
        <begin position="1"/>
        <end position="22"/>
    </location>
</feature>
<evidence type="ECO:0000313" key="3">
    <source>
        <dbReference type="EMBL" id="GAA2468917.1"/>
    </source>
</evidence>
<accession>A0ABP5XUT9</accession>
<feature type="region of interest" description="Disordered" evidence="2">
    <location>
        <begin position="97"/>
        <end position="119"/>
    </location>
</feature>
<dbReference type="SUPFAM" id="SSF52540">
    <property type="entry name" value="P-loop containing nucleoside triphosphate hydrolases"/>
    <property type="match status" value="1"/>
</dbReference>
<feature type="compositionally biased region" description="Pro residues" evidence="2">
    <location>
        <begin position="962"/>
        <end position="985"/>
    </location>
</feature>
<dbReference type="SUPFAM" id="SSF47413">
    <property type="entry name" value="lambda repressor-like DNA-binding domains"/>
    <property type="match status" value="1"/>
</dbReference>
<evidence type="ECO:0000256" key="1">
    <source>
        <dbReference type="SAM" id="Coils"/>
    </source>
</evidence>
<dbReference type="PANTHER" id="PTHR47691:SF3">
    <property type="entry name" value="HTH-TYPE TRANSCRIPTIONAL REGULATOR RV0890C-RELATED"/>
    <property type="match status" value="1"/>
</dbReference>
<sequence>MTTSRERRPSTGGLALKPLDPQAPEPIRTLAQRLRDLLTEAGFTGVRDIAATCGLGRSTVSDALSGSRAPTWTTVAALLRVGGAAVSTRWRRAVEQAKESEREWKSARRGRSDGTGAAAPGITAAARETAGTGPGTFSVRAPYGELPGRVRGRDELLAALERDLAEGSDRIQVLYGLGGCGKTTVALRLARFAHGLGHHVFWISGASRDRLSTGMRQVARELGVSEHEIDAAWSGRSSATDLVWRALDGAERPWLLVVDNLDEQSVASTEDGMVGDGAGWIRAGTAGLTVVTSRIGNPALWGGAAACRPVDTLAAEDGAAVLIDLAGAAGSEADARRLAEQLGGLPLALRLAGSFLARARRGIGLLTAGGDHGPVRDFAGYLRELERLGAELLDRGERSDGLADERRLRRLVGRTWEMSLDLLAGQGIPEARPLMRLLSCFGRAPFPMDLLRTALAKDRELLPGDAARCEAAIEALVDLSLLGVEDIPLAFDHGTESVAVLPCLTAHPLVLETNALQIRNAPERTRTRLWRSASVIATVLALFGTGPQTWKIWQLLIPHVRAGLRQVPDAPEEALVAFLRAGMAARNYAAGSNNHALMRELASALSERAPALPEGHPTRLAARRVSYDHWDDSDRSAEAKQVYEAYIRHYGAADERTVSARRAWATALRRAGRMVEAERELRAMAEAAQQLSRPKPVLVIADLVQVLVKQGRTDEAAERARELLAGPDGPEATLDIPLAHQAAHALDAAGLLTGAETYYRGILVRLEEAAEEGSPLYRDMIRHLADNLARQDRADEAVDLLDGLLDWYRANTATATNRVNTLVRFAEKRSRLQVVSDQPERAEAGLRDLLTEEFAELDPADASVMRLRFLLVDVLLVQKRCAEAERMLDEAERDLAEAGGNPAVPRWTLPLWRARCRCAQGRCDQAVVIYDEVLAAVAGHEELTATIAAEAGECRQALAGPDPDPPPAPTLTAPAPAPPPPPSDA</sequence>
<evidence type="ECO:0000256" key="2">
    <source>
        <dbReference type="SAM" id="MobiDB-lite"/>
    </source>
</evidence>
<protein>
    <submittedName>
        <fullName evidence="3">Uncharacterized protein</fullName>
    </submittedName>
</protein>
<dbReference type="PRINTS" id="PR00364">
    <property type="entry name" value="DISEASERSIST"/>
</dbReference>
<dbReference type="InterPro" id="IPR011990">
    <property type="entry name" value="TPR-like_helical_dom_sf"/>
</dbReference>
<comment type="caution">
    <text evidence="3">The sequence shown here is derived from an EMBL/GenBank/DDBJ whole genome shotgun (WGS) entry which is preliminary data.</text>
</comment>
<feature type="coiled-coil region" evidence="1">
    <location>
        <begin position="874"/>
        <end position="901"/>
    </location>
</feature>
<proteinExistence type="predicted"/>
<reference evidence="4" key="1">
    <citation type="journal article" date="2019" name="Int. J. Syst. Evol. Microbiol.">
        <title>The Global Catalogue of Microorganisms (GCM) 10K type strain sequencing project: providing services to taxonomists for standard genome sequencing and annotation.</title>
        <authorList>
            <consortium name="The Broad Institute Genomics Platform"/>
            <consortium name="The Broad Institute Genome Sequencing Center for Infectious Disease"/>
            <person name="Wu L."/>
            <person name="Ma J."/>
        </authorList>
    </citation>
    <scope>NUCLEOTIDE SEQUENCE [LARGE SCALE GENOMIC DNA]</scope>
    <source>
        <strain evidence="4">JCM 6923</strain>
    </source>
</reference>
<dbReference type="PANTHER" id="PTHR47691">
    <property type="entry name" value="REGULATOR-RELATED"/>
    <property type="match status" value="1"/>
</dbReference>
<dbReference type="RefSeq" id="WP_346076470.1">
    <property type="nucleotide sequence ID" value="NZ_BAAATL010000002.1"/>
</dbReference>
<keyword evidence="4" id="KW-1185">Reference proteome</keyword>
<dbReference type="Gene3D" id="1.25.40.10">
    <property type="entry name" value="Tetratricopeptide repeat domain"/>
    <property type="match status" value="2"/>
</dbReference>
<dbReference type="EMBL" id="BAAATL010000002">
    <property type="protein sequence ID" value="GAA2468917.1"/>
    <property type="molecule type" value="Genomic_DNA"/>
</dbReference>
<name>A0ABP5XUT9_9ACTN</name>
<dbReference type="SUPFAM" id="SSF48452">
    <property type="entry name" value="TPR-like"/>
    <property type="match status" value="1"/>
</dbReference>
<feature type="region of interest" description="Disordered" evidence="2">
    <location>
        <begin position="954"/>
        <end position="985"/>
    </location>
</feature>
<evidence type="ECO:0000313" key="4">
    <source>
        <dbReference type="Proteomes" id="UP001501721"/>
    </source>
</evidence>
<dbReference type="InterPro" id="IPR027417">
    <property type="entry name" value="P-loop_NTPase"/>
</dbReference>
<dbReference type="Proteomes" id="UP001501721">
    <property type="component" value="Unassembled WGS sequence"/>
</dbReference>
<feature type="compositionally biased region" description="Basic and acidic residues" evidence="2">
    <location>
        <begin position="97"/>
        <end position="112"/>
    </location>
</feature>
<organism evidence="3 4">
    <name type="scientific">Streptomyces graminearus</name>
    <dbReference type="NCBI Taxonomy" id="284030"/>
    <lineage>
        <taxon>Bacteria</taxon>
        <taxon>Bacillati</taxon>
        <taxon>Actinomycetota</taxon>
        <taxon>Actinomycetes</taxon>
        <taxon>Kitasatosporales</taxon>
        <taxon>Streptomycetaceae</taxon>
        <taxon>Streptomyces</taxon>
    </lineage>
</organism>
<keyword evidence="1" id="KW-0175">Coiled coil</keyword>